<dbReference type="Gene3D" id="3.40.30.10">
    <property type="entry name" value="Glutaredoxin"/>
    <property type="match status" value="1"/>
</dbReference>
<proteinExistence type="predicted"/>
<dbReference type="EMBL" id="KK784874">
    <property type="protein sequence ID" value="KDO84950.1"/>
    <property type="molecule type" value="Genomic_DNA"/>
</dbReference>
<keyword evidence="2" id="KW-1185">Reference proteome</keyword>
<dbReference type="AlphaFoldDB" id="A0A067H200"/>
<accession>A0A067H200</accession>
<evidence type="ECO:0000313" key="2">
    <source>
        <dbReference type="Proteomes" id="UP000027120"/>
    </source>
</evidence>
<dbReference type="Proteomes" id="UP000027120">
    <property type="component" value="Unassembled WGS sequence"/>
</dbReference>
<evidence type="ECO:0000313" key="1">
    <source>
        <dbReference type="EMBL" id="KDO84950.1"/>
    </source>
</evidence>
<name>A0A067H200_CITSI</name>
<gene>
    <name evidence="1" type="ORF">CISIN_1g026422mg</name>
</gene>
<evidence type="ECO:0008006" key="3">
    <source>
        <dbReference type="Google" id="ProtNLM"/>
    </source>
</evidence>
<protein>
    <recommendedName>
        <fullName evidence="3">Thioredoxin-like fold domain-containing protein</fullName>
    </recommendedName>
</protein>
<sequence length="160" mass="18102">MSCLFIVAANFLSIYISYKLASYFRDKFVCFFLVVLYIKRRLNCLLEIVQQEKFYNAPTQNMTRTAVVKEIVKFAAEGIGNSYSSALESGFSDRSTDLLTRVSFKFSATRGVYATPTFFVNGFSLAGAGSPLDYNGWRKVIDPLLSEKGKKREVPLHLFL</sequence>
<reference evidence="1 2" key="1">
    <citation type="submission" date="2014-04" db="EMBL/GenBank/DDBJ databases">
        <authorList>
            <consortium name="International Citrus Genome Consortium"/>
            <person name="Gmitter F."/>
            <person name="Chen C."/>
            <person name="Farmerie W."/>
            <person name="Harkins T."/>
            <person name="Desany B."/>
            <person name="Mohiuddin M."/>
            <person name="Kodira C."/>
            <person name="Borodovsky M."/>
            <person name="Lomsadze A."/>
            <person name="Burns P."/>
            <person name="Jenkins J."/>
            <person name="Prochnik S."/>
            <person name="Shu S."/>
            <person name="Chapman J."/>
            <person name="Pitluck S."/>
            <person name="Schmutz J."/>
            <person name="Rokhsar D."/>
        </authorList>
    </citation>
    <scope>NUCLEOTIDE SEQUENCE</scope>
</reference>
<organism evidence="1 2">
    <name type="scientific">Citrus sinensis</name>
    <name type="common">Sweet orange</name>
    <name type="synonym">Citrus aurantium var. sinensis</name>
    <dbReference type="NCBI Taxonomy" id="2711"/>
    <lineage>
        <taxon>Eukaryota</taxon>
        <taxon>Viridiplantae</taxon>
        <taxon>Streptophyta</taxon>
        <taxon>Embryophyta</taxon>
        <taxon>Tracheophyta</taxon>
        <taxon>Spermatophyta</taxon>
        <taxon>Magnoliopsida</taxon>
        <taxon>eudicotyledons</taxon>
        <taxon>Gunneridae</taxon>
        <taxon>Pentapetalae</taxon>
        <taxon>rosids</taxon>
        <taxon>malvids</taxon>
        <taxon>Sapindales</taxon>
        <taxon>Rutaceae</taxon>
        <taxon>Aurantioideae</taxon>
        <taxon>Citrus</taxon>
    </lineage>
</organism>
<dbReference type="PANTHER" id="PTHR33875">
    <property type="entry name" value="OS09G0542200 PROTEIN"/>
    <property type="match status" value="1"/>
</dbReference>
<dbReference type="PANTHER" id="PTHR33875:SF2">
    <property type="entry name" value="ACR183CP"/>
    <property type="match status" value="1"/>
</dbReference>